<dbReference type="InterPro" id="IPR043128">
    <property type="entry name" value="Rev_trsase/Diguanyl_cyclase"/>
</dbReference>
<accession>A0ABY7AMJ2</accession>
<evidence type="ECO:0000256" key="2">
    <source>
        <dbReference type="ARBA" id="ARBA00022763"/>
    </source>
</evidence>
<keyword evidence="5" id="KW-1185">Reference proteome</keyword>
<dbReference type="InterPro" id="IPR050356">
    <property type="entry name" value="SulA_CellDiv_inhibitor"/>
</dbReference>
<dbReference type="SUPFAM" id="SSF56672">
    <property type="entry name" value="DNA/RNA polymerases"/>
    <property type="match status" value="1"/>
</dbReference>
<protein>
    <submittedName>
        <fullName evidence="4">DNA polymerase Y family protein</fullName>
    </submittedName>
</protein>
<dbReference type="Gene3D" id="3.30.70.270">
    <property type="match status" value="1"/>
</dbReference>
<evidence type="ECO:0000313" key="4">
    <source>
        <dbReference type="EMBL" id="WAJ69886.1"/>
    </source>
</evidence>
<gene>
    <name evidence="4" type="ORF">OLW01_12125</name>
</gene>
<dbReference type="InterPro" id="IPR043502">
    <property type="entry name" value="DNA/RNA_pol_sf"/>
</dbReference>
<dbReference type="Gene3D" id="3.40.1170.60">
    <property type="match status" value="1"/>
</dbReference>
<reference evidence="4" key="1">
    <citation type="submission" date="2022-10" db="EMBL/GenBank/DDBJ databases">
        <title>Catenovulum adriacola sp. nov. isolated in the Harbour of Susak.</title>
        <authorList>
            <person name="Schoch T."/>
            <person name="Reich S.J."/>
            <person name="Stoeferle S."/>
            <person name="Flaiz M."/>
            <person name="Kazda M."/>
            <person name="Riedel C.U."/>
            <person name="Duerre P."/>
        </authorList>
    </citation>
    <scope>NUCLEOTIDE SEQUENCE</scope>
    <source>
        <strain evidence="4">TS8</strain>
    </source>
</reference>
<sequence>MRLWLYLHFPALQLNTLLTELKEQPIAIVQGQKNQLVQLNQAAQNAGLKKGMGLGSAAALCRELKVYPYDDEKQKKELIQIAQWLYWVTADISLSPPNGLLLKVSAMLELYKSPEHYWQVIHKHLNKIIKNYQYATADSPYGAKLLAQHNFNKILTDKFKITQQLNQYFLKQTELSSKTIESLNRVGILRVRDLLNMPLAELAKRFDAELLTYIGRLTGQLTTPVDFYHPPETFQYHLSLLFELSHLSYLFKPLLKIYQLLEQFLKIRGKQTHQIEIELILRDADNMQIHVGSAQGEYKADKWLELSQLTFESLKLASPVIEISVKADQLSDLIATEHDMFAAHQPECTAEELVERLQAKLGKTQVRGVKLINDHRPEKASQWCFPLTQTDNDITQLPKIRPSFILPVPQVLTEQVTVLHGPERINAGWWDNQAICRDYYIARSVQGRWLWIFKTRQQKWFVHGLFC</sequence>
<dbReference type="PANTHER" id="PTHR35369">
    <property type="entry name" value="BLR3025 PROTEIN-RELATED"/>
    <property type="match status" value="1"/>
</dbReference>
<evidence type="ECO:0000259" key="3">
    <source>
        <dbReference type="Pfam" id="PF00817"/>
    </source>
</evidence>
<dbReference type="PANTHER" id="PTHR35369:SF2">
    <property type="entry name" value="BLR3025 PROTEIN"/>
    <property type="match status" value="1"/>
</dbReference>
<dbReference type="Pfam" id="PF00817">
    <property type="entry name" value="IMS"/>
    <property type="match status" value="1"/>
</dbReference>
<keyword evidence="2" id="KW-0227">DNA damage</keyword>
<feature type="domain" description="UmuC" evidence="3">
    <location>
        <begin position="17"/>
        <end position="146"/>
    </location>
</feature>
<dbReference type="RefSeq" id="WP_268074180.1">
    <property type="nucleotide sequence ID" value="NZ_CP109965.1"/>
</dbReference>
<dbReference type="CDD" id="cd03468">
    <property type="entry name" value="PolY_like"/>
    <property type="match status" value="1"/>
</dbReference>
<evidence type="ECO:0000313" key="5">
    <source>
        <dbReference type="Proteomes" id="UP001163726"/>
    </source>
</evidence>
<organism evidence="4 5">
    <name type="scientific">Catenovulum adriaticum</name>
    <dbReference type="NCBI Taxonomy" id="2984846"/>
    <lineage>
        <taxon>Bacteria</taxon>
        <taxon>Pseudomonadati</taxon>
        <taxon>Pseudomonadota</taxon>
        <taxon>Gammaproteobacteria</taxon>
        <taxon>Alteromonadales</taxon>
        <taxon>Alteromonadaceae</taxon>
        <taxon>Catenovulum</taxon>
    </lineage>
</organism>
<proteinExistence type="inferred from homology"/>
<dbReference type="EMBL" id="CP109965">
    <property type="protein sequence ID" value="WAJ69886.1"/>
    <property type="molecule type" value="Genomic_DNA"/>
</dbReference>
<dbReference type="InterPro" id="IPR001126">
    <property type="entry name" value="UmuC"/>
</dbReference>
<dbReference type="Proteomes" id="UP001163726">
    <property type="component" value="Chromosome"/>
</dbReference>
<comment type="similarity">
    <text evidence="1">Belongs to the DNA polymerase type-Y family.</text>
</comment>
<evidence type="ECO:0000256" key="1">
    <source>
        <dbReference type="ARBA" id="ARBA00010945"/>
    </source>
</evidence>
<name>A0ABY7AMJ2_9ALTE</name>